<name>A0A1X1KP10_STRMT</name>
<dbReference type="Proteomes" id="UP000193234">
    <property type="component" value="Unassembled WGS sequence"/>
</dbReference>
<gene>
    <name evidence="2" type="ORF">B7696_00195</name>
</gene>
<keyword evidence="1" id="KW-1133">Transmembrane helix</keyword>
<evidence type="ECO:0000313" key="2">
    <source>
        <dbReference type="EMBL" id="ORP01174.1"/>
    </source>
</evidence>
<comment type="caution">
    <text evidence="2">The sequence shown here is derived from an EMBL/GenBank/DDBJ whole genome shotgun (WGS) entry which is preliminary data.</text>
</comment>
<dbReference type="RefSeq" id="WP_000350619.1">
    <property type="nucleotide sequence ID" value="NZ_CAMIAG010000023.1"/>
</dbReference>
<organism evidence="2 3">
    <name type="scientific">Streptococcus mitis</name>
    <dbReference type="NCBI Taxonomy" id="28037"/>
    <lineage>
        <taxon>Bacteria</taxon>
        <taxon>Bacillati</taxon>
        <taxon>Bacillota</taxon>
        <taxon>Bacilli</taxon>
        <taxon>Lactobacillales</taxon>
        <taxon>Streptococcaceae</taxon>
        <taxon>Streptococcus</taxon>
        <taxon>Streptococcus mitis group</taxon>
    </lineage>
</organism>
<proteinExistence type="predicted"/>
<sequence>MDIEIKKLFSEIINVVIKITITSVFFSELLATTLILEVPSLMERLYSIYDKRKKQDKSSFLTCEYTKKQKWKWRRLTLFVLSSAFLFMLFKQHEDSFDLLLKILSRNSAFISRFMLDSVEMTIKKRLRQQLNNRNRQ</sequence>
<evidence type="ECO:0000256" key="1">
    <source>
        <dbReference type="SAM" id="Phobius"/>
    </source>
</evidence>
<dbReference type="EMBL" id="NCVJ01000012">
    <property type="protein sequence ID" value="ORP01174.1"/>
    <property type="molecule type" value="Genomic_DNA"/>
</dbReference>
<keyword evidence="1" id="KW-0812">Transmembrane</keyword>
<reference evidence="2 3" key="1">
    <citation type="journal article" date="2016" name="Eur. J. Clin. Microbiol. Infect. Dis.">
        <title>Whole genome sequencing as a tool for phylogenetic analysis of clinical strains of Mitis group streptococci.</title>
        <authorList>
            <person name="Rasmussen L.H."/>
            <person name="Dargis R."/>
            <person name="Hojholt K."/>
            <person name="Christensen J.J."/>
            <person name="Skovgaard O."/>
            <person name="Justesen U.S."/>
            <person name="Rosenvinge F.S."/>
            <person name="Moser C."/>
            <person name="Lukjancenko O."/>
            <person name="Rasmussen S."/>
            <person name="Nielsen X.C."/>
        </authorList>
    </citation>
    <scope>NUCLEOTIDE SEQUENCE [LARGE SCALE GENOMIC DNA]</scope>
    <source>
        <strain evidence="2 3">RH_12363_08</strain>
    </source>
</reference>
<protein>
    <submittedName>
        <fullName evidence="2">Uncharacterized protein</fullName>
    </submittedName>
</protein>
<dbReference type="AlphaFoldDB" id="A0A1X1KP10"/>
<feature type="transmembrane region" description="Helical" evidence="1">
    <location>
        <begin position="12"/>
        <end position="36"/>
    </location>
</feature>
<accession>A0A1X1KP10</accession>
<keyword evidence="1" id="KW-0472">Membrane</keyword>
<evidence type="ECO:0000313" key="3">
    <source>
        <dbReference type="Proteomes" id="UP000193234"/>
    </source>
</evidence>